<proteinExistence type="predicted"/>
<comment type="caution">
    <text evidence="2">The sequence shown here is derived from an EMBL/GenBank/DDBJ whole genome shotgun (WGS) entry which is preliminary data.</text>
</comment>
<protein>
    <submittedName>
        <fullName evidence="2">Uncharacterized protein</fullName>
    </submittedName>
</protein>
<dbReference type="RefSeq" id="WP_262069342.1">
    <property type="nucleotide sequence ID" value="NZ_JAMXOC010000013.1"/>
</dbReference>
<dbReference type="Proteomes" id="UP001523565">
    <property type="component" value="Unassembled WGS sequence"/>
</dbReference>
<evidence type="ECO:0000313" key="3">
    <source>
        <dbReference type="Proteomes" id="UP001523565"/>
    </source>
</evidence>
<dbReference type="EMBL" id="JAMZFV010000013">
    <property type="protein sequence ID" value="MCP1110462.1"/>
    <property type="molecule type" value="Genomic_DNA"/>
</dbReference>
<evidence type="ECO:0000256" key="1">
    <source>
        <dbReference type="SAM" id="Coils"/>
    </source>
</evidence>
<evidence type="ECO:0000313" key="2">
    <source>
        <dbReference type="EMBL" id="MCP1110462.1"/>
    </source>
</evidence>
<name>A0ABT1EMF1_9FIRM</name>
<gene>
    <name evidence="2" type="ORF">NK118_09395</name>
</gene>
<accession>A0ABT1EMF1</accession>
<keyword evidence="3" id="KW-1185">Reference proteome</keyword>
<feature type="coiled-coil region" evidence="1">
    <location>
        <begin position="28"/>
        <end position="76"/>
    </location>
</feature>
<reference evidence="2 3" key="1">
    <citation type="journal article" date="2022" name="Genome Biol. Evol.">
        <title>Host diet, physiology and behaviors set the stage for Lachnospiraceae cladogenesis.</title>
        <authorList>
            <person name="Vera-Ponce De Leon A."/>
            <person name="Schneider M."/>
            <person name="Jahnes B.C."/>
            <person name="Sadowski V."/>
            <person name="Camuy-Velez L.A."/>
            <person name="Duan J."/>
            <person name="Sabree Z.L."/>
        </authorList>
    </citation>
    <scope>NUCLEOTIDE SEQUENCE [LARGE SCALE GENOMIC DNA]</scope>
    <source>
        <strain evidence="2 3">PAL227</strain>
    </source>
</reference>
<feature type="coiled-coil region" evidence="1">
    <location>
        <begin position="109"/>
        <end position="140"/>
    </location>
</feature>
<keyword evidence="1" id="KW-0175">Coiled coil</keyword>
<sequence length="160" mass="18795">MMLKLSEKLSNFRDRDKEHDDIEALEVLMAVEAENKKLRDDNLQYQKEVERLRALVNEKEEELTNLRLNIDETGNLADFTLKINGVFESAQKAAFDFEKTRQEAKEKCEEEGKRILAEAEEKAQQMIAEAKEEVRRIRKLNMTIIQNLQEETRKIIDKAI</sequence>
<organism evidence="2 3">
    <name type="scientific">Ohessyouella blattaphilus</name>
    <dbReference type="NCBI Taxonomy" id="2949333"/>
    <lineage>
        <taxon>Bacteria</taxon>
        <taxon>Bacillati</taxon>
        <taxon>Bacillota</taxon>
        <taxon>Clostridia</taxon>
        <taxon>Lachnospirales</taxon>
        <taxon>Lachnospiraceae</taxon>
        <taxon>Ohessyouella</taxon>
    </lineage>
</organism>